<evidence type="ECO:0000313" key="1">
    <source>
        <dbReference type="EnsemblPlants" id="AVESA.00010b.r2.6CG1093580.1.CDS"/>
    </source>
</evidence>
<sequence>MGRSPCCDENGLKKGPWTPEEDQKLTDYIEKHGHGSWRALPKLAGLNRCGKSCRLRWTNYLRSDIKRGKFTHEEEQTILQLHSVLGNKWSAIAKHLPGRTDNEIKNFWNTHLKKKLIQMGFDPMTHRPRTDFFAALPQLIALANLRQLVEQRPWEDNTASQLQADAVQAAKLEYLQCLLQSAAAIASPSSSSINTIPTDLEQIGLLSPSQMSSLSSLSSPGILEGINGQDLVNGQLPDIQIPSSSFFEQPIINGTNQNSVYAANSGEGGNGTQKPLLLSENSLPPLADFSISNLGDACSTSSCDAEGNSAQLPIWSDSFYDQFMSEFA</sequence>
<name>A0ACD5YZ32_AVESA</name>
<keyword evidence="2" id="KW-1185">Reference proteome</keyword>
<reference evidence="1" key="1">
    <citation type="submission" date="2021-05" db="EMBL/GenBank/DDBJ databases">
        <authorList>
            <person name="Scholz U."/>
            <person name="Mascher M."/>
            <person name="Fiebig A."/>
        </authorList>
    </citation>
    <scope>NUCLEOTIDE SEQUENCE [LARGE SCALE GENOMIC DNA]</scope>
</reference>
<dbReference type="EnsemblPlants" id="AVESA.00010b.r2.6CG1093580.1">
    <property type="protein sequence ID" value="AVESA.00010b.r2.6CG1093580.1.CDS"/>
    <property type="gene ID" value="AVESA.00010b.r2.6CG1093580"/>
</dbReference>
<protein>
    <submittedName>
        <fullName evidence="1">Uncharacterized protein</fullName>
    </submittedName>
</protein>
<reference evidence="1" key="2">
    <citation type="submission" date="2025-09" db="UniProtKB">
        <authorList>
            <consortium name="EnsemblPlants"/>
        </authorList>
    </citation>
    <scope>IDENTIFICATION</scope>
</reference>
<proteinExistence type="predicted"/>
<dbReference type="Proteomes" id="UP001732700">
    <property type="component" value="Chromosome 6C"/>
</dbReference>
<evidence type="ECO:0000313" key="2">
    <source>
        <dbReference type="Proteomes" id="UP001732700"/>
    </source>
</evidence>
<accession>A0ACD5YZ32</accession>
<organism evidence="1 2">
    <name type="scientific">Avena sativa</name>
    <name type="common">Oat</name>
    <dbReference type="NCBI Taxonomy" id="4498"/>
    <lineage>
        <taxon>Eukaryota</taxon>
        <taxon>Viridiplantae</taxon>
        <taxon>Streptophyta</taxon>
        <taxon>Embryophyta</taxon>
        <taxon>Tracheophyta</taxon>
        <taxon>Spermatophyta</taxon>
        <taxon>Magnoliopsida</taxon>
        <taxon>Liliopsida</taxon>
        <taxon>Poales</taxon>
        <taxon>Poaceae</taxon>
        <taxon>BOP clade</taxon>
        <taxon>Pooideae</taxon>
        <taxon>Poodae</taxon>
        <taxon>Poeae</taxon>
        <taxon>Poeae Chloroplast Group 1 (Aveneae type)</taxon>
        <taxon>Aveninae</taxon>
        <taxon>Avena</taxon>
    </lineage>
</organism>